<evidence type="ECO:0000259" key="2">
    <source>
        <dbReference type="PROSITE" id="PS51159"/>
    </source>
</evidence>
<dbReference type="PROSITE" id="PS51159">
    <property type="entry name" value="CBM21"/>
    <property type="match status" value="1"/>
</dbReference>
<feature type="domain" description="CBM21" evidence="2">
    <location>
        <begin position="406"/>
        <end position="527"/>
    </location>
</feature>
<gene>
    <name evidence="3" type="ORF">RDWZM_006951</name>
</gene>
<dbReference type="PANTHER" id="PTHR12307:SF36">
    <property type="entry name" value="GLYCOGEN-BINDING SUBUNIT 76A"/>
    <property type="match status" value="1"/>
</dbReference>
<feature type="region of interest" description="Disordered" evidence="1">
    <location>
        <begin position="157"/>
        <end position="218"/>
    </location>
</feature>
<accession>A0A9Q0RNU6</accession>
<name>A0A9Q0RNU6_BLOTA</name>
<reference evidence="3" key="1">
    <citation type="submission" date="2022-12" db="EMBL/GenBank/DDBJ databases">
        <title>Genome assemblies of Blomia tropicalis.</title>
        <authorList>
            <person name="Cui Y."/>
        </authorList>
    </citation>
    <scope>NUCLEOTIDE SEQUENCE</scope>
    <source>
        <tissue evidence="3">Adult mites</tissue>
    </source>
</reference>
<comment type="caution">
    <text evidence="3">The sequence shown here is derived from an EMBL/GenBank/DDBJ whole genome shotgun (WGS) entry which is preliminary data.</text>
</comment>
<dbReference type="Pfam" id="PF03370">
    <property type="entry name" value="CBM_21"/>
    <property type="match status" value="1"/>
</dbReference>
<dbReference type="GO" id="GO:0008157">
    <property type="term" value="F:protein phosphatase 1 binding"/>
    <property type="evidence" value="ECO:0007669"/>
    <property type="project" value="TreeGrafter"/>
</dbReference>
<feature type="compositionally biased region" description="Acidic residues" evidence="1">
    <location>
        <begin position="185"/>
        <end position="198"/>
    </location>
</feature>
<dbReference type="Proteomes" id="UP001142055">
    <property type="component" value="Chromosome 2"/>
</dbReference>
<dbReference type="GO" id="GO:0005979">
    <property type="term" value="P:regulation of glycogen biosynthetic process"/>
    <property type="evidence" value="ECO:0007669"/>
    <property type="project" value="TreeGrafter"/>
</dbReference>
<feature type="compositionally biased region" description="Low complexity" evidence="1">
    <location>
        <begin position="199"/>
        <end position="209"/>
    </location>
</feature>
<dbReference type="InterPro" id="IPR038175">
    <property type="entry name" value="CBM21_dom_sf"/>
</dbReference>
<evidence type="ECO:0000313" key="3">
    <source>
        <dbReference type="EMBL" id="KAJ6221139.1"/>
    </source>
</evidence>
<evidence type="ECO:0000313" key="4">
    <source>
        <dbReference type="Proteomes" id="UP001142055"/>
    </source>
</evidence>
<dbReference type="AlphaFoldDB" id="A0A9Q0RNU6"/>
<protein>
    <recommendedName>
        <fullName evidence="2">CBM21 domain-containing protein</fullName>
    </recommendedName>
</protein>
<sequence>MEISASTNGNSAINSLSTNKTSTEHSLSNDNRNSTVCYLSNGPGQIDRLSLVLPLTNKMISPYDSYSSLSTSPPFSSHVNNEIEHIRSDVVDSDSDRTPINCEQSFLFSPTDKSCLSSCRTIDSGAESLCSETIDDQFAGDFNAERILEFFATDKSKSSRYGGRRPTGGNRHQLSVDNLNKNINDDNDDGNEDEDIYSDESTLSESSASPQDLVPDRSKMITPESVVAAIDAQIKQREAMVSNNGDKKQQQPSNSGIKCDIVDKFSVKDESDTKSTTGWCIPSEVDDDLDYEDDCPRGPLIRSTSLKTGKTPPGTPRGKKIVRFADVLGLDLESVRHIVDDGPYMPPLAAFKGLKLDEDDKQWLFGQRGIQTNQSVPRPIRTGPPPCRPNLRIMFGQPSSDPGPFMERVRSFKICLENCLVTGPSGPSDMFTITNIVRVLNIGFEKSVMLRYTTNEWLTWTDVLASYVPNSCDGFSDKFSVTFHLAVNSNGHQAMMPGQRLLFALKYRANGDQEYWDNNMGLNYPLIYQRT</sequence>
<proteinExistence type="predicted"/>
<dbReference type="GO" id="GO:2001069">
    <property type="term" value="F:glycogen binding"/>
    <property type="evidence" value="ECO:0007669"/>
    <property type="project" value="TreeGrafter"/>
</dbReference>
<dbReference type="GO" id="GO:0000164">
    <property type="term" value="C:protein phosphatase type 1 complex"/>
    <property type="evidence" value="ECO:0007669"/>
    <property type="project" value="TreeGrafter"/>
</dbReference>
<dbReference type="InterPro" id="IPR005036">
    <property type="entry name" value="CBM21_dom"/>
</dbReference>
<evidence type="ECO:0000256" key="1">
    <source>
        <dbReference type="SAM" id="MobiDB-lite"/>
    </source>
</evidence>
<organism evidence="3 4">
    <name type="scientific">Blomia tropicalis</name>
    <name type="common">Mite</name>
    <dbReference type="NCBI Taxonomy" id="40697"/>
    <lineage>
        <taxon>Eukaryota</taxon>
        <taxon>Metazoa</taxon>
        <taxon>Ecdysozoa</taxon>
        <taxon>Arthropoda</taxon>
        <taxon>Chelicerata</taxon>
        <taxon>Arachnida</taxon>
        <taxon>Acari</taxon>
        <taxon>Acariformes</taxon>
        <taxon>Sarcoptiformes</taxon>
        <taxon>Astigmata</taxon>
        <taxon>Glycyphagoidea</taxon>
        <taxon>Echimyopodidae</taxon>
        <taxon>Blomia</taxon>
    </lineage>
</organism>
<dbReference type="PANTHER" id="PTHR12307">
    <property type="entry name" value="PROTEIN PHOSPHATASE 1 REGULATORY SUBUNIT"/>
    <property type="match status" value="1"/>
</dbReference>
<dbReference type="Gene3D" id="2.60.40.2440">
    <property type="entry name" value="Carbohydrate binding type-21 domain"/>
    <property type="match status" value="1"/>
</dbReference>
<feature type="region of interest" description="Disordered" evidence="1">
    <location>
        <begin position="1"/>
        <end position="30"/>
    </location>
</feature>
<dbReference type="InterPro" id="IPR050782">
    <property type="entry name" value="PP1_regulatory_subunit_3"/>
</dbReference>
<dbReference type="EMBL" id="JAPWDV010000002">
    <property type="protein sequence ID" value="KAJ6221139.1"/>
    <property type="molecule type" value="Genomic_DNA"/>
</dbReference>
<keyword evidence="4" id="KW-1185">Reference proteome</keyword>